<dbReference type="InterPro" id="IPR000315">
    <property type="entry name" value="Znf_B-box"/>
</dbReference>
<name>D3BP18_HETP5</name>
<dbReference type="GeneID" id="31365253"/>
<keyword evidence="1" id="KW-0479">Metal-binding</keyword>
<reference evidence="4 5" key="1">
    <citation type="journal article" date="2011" name="Genome Res.">
        <title>Phylogeny-wide analysis of social amoeba genomes highlights ancient origins for complex intercellular communication.</title>
        <authorList>
            <person name="Heidel A.J."/>
            <person name="Lawal H.M."/>
            <person name="Felder M."/>
            <person name="Schilde C."/>
            <person name="Helps N.R."/>
            <person name="Tunggal B."/>
            <person name="Rivero F."/>
            <person name="John U."/>
            <person name="Schleicher M."/>
            <person name="Eichinger L."/>
            <person name="Platzer M."/>
            <person name="Noegel A.A."/>
            <person name="Schaap P."/>
            <person name="Gloeckner G."/>
        </authorList>
    </citation>
    <scope>NUCLEOTIDE SEQUENCE [LARGE SCALE GENOMIC DNA]</scope>
    <source>
        <strain evidence="5">ATCC 26659 / Pp 5 / PN500</strain>
    </source>
</reference>
<organism evidence="4 5">
    <name type="scientific">Heterostelium pallidum (strain ATCC 26659 / Pp 5 / PN500)</name>
    <name type="common">Cellular slime mold</name>
    <name type="synonym">Polysphondylium pallidum</name>
    <dbReference type="NCBI Taxonomy" id="670386"/>
    <lineage>
        <taxon>Eukaryota</taxon>
        <taxon>Amoebozoa</taxon>
        <taxon>Evosea</taxon>
        <taxon>Eumycetozoa</taxon>
        <taxon>Dictyostelia</taxon>
        <taxon>Acytosteliales</taxon>
        <taxon>Acytosteliaceae</taxon>
        <taxon>Heterostelium</taxon>
    </lineage>
</organism>
<feature type="coiled-coil region" evidence="2">
    <location>
        <begin position="111"/>
        <end position="138"/>
    </location>
</feature>
<proteinExistence type="predicted"/>
<dbReference type="Gene3D" id="3.30.160.60">
    <property type="entry name" value="Classic Zinc Finger"/>
    <property type="match status" value="1"/>
</dbReference>
<accession>D3BP18</accession>
<evidence type="ECO:0000256" key="2">
    <source>
        <dbReference type="SAM" id="Coils"/>
    </source>
</evidence>
<comment type="caution">
    <text evidence="4">The sequence shown here is derived from an EMBL/GenBank/DDBJ whole genome shotgun (WGS) entry which is preliminary data.</text>
</comment>
<dbReference type="RefSeq" id="XP_020429158.1">
    <property type="nucleotide sequence ID" value="XM_020580571.1"/>
</dbReference>
<protein>
    <recommendedName>
        <fullName evidence="3">B box-type domain-containing protein</fullName>
    </recommendedName>
</protein>
<dbReference type="Proteomes" id="UP000001396">
    <property type="component" value="Unassembled WGS sequence"/>
</dbReference>
<evidence type="ECO:0000313" key="4">
    <source>
        <dbReference type="EMBL" id="EFA77028.1"/>
    </source>
</evidence>
<dbReference type="EMBL" id="ADBJ01000044">
    <property type="protein sequence ID" value="EFA77028.1"/>
    <property type="molecule type" value="Genomic_DNA"/>
</dbReference>
<keyword evidence="1" id="KW-0863">Zinc-finger</keyword>
<dbReference type="GO" id="GO:0008270">
    <property type="term" value="F:zinc ion binding"/>
    <property type="evidence" value="ECO:0007669"/>
    <property type="project" value="UniProtKB-KW"/>
</dbReference>
<keyword evidence="1" id="KW-0862">Zinc</keyword>
<dbReference type="SUPFAM" id="SSF117281">
    <property type="entry name" value="Kelch motif"/>
    <property type="match status" value="1"/>
</dbReference>
<evidence type="ECO:0000313" key="5">
    <source>
        <dbReference type="Proteomes" id="UP000001396"/>
    </source>
</evidence>
<sequence length="421" mass="48585">MDTIVLDNNNNINNNINYSSDGINNKIPKCLTHNKQFKFICYKCNELLCSKCNNLHIQLKGTGHNCQHIDDISSNLSSHFKEGGSGDGVVATTSDNIKKRVDSLWQNINHSSNSLSNLEEKENEIAKYYEELHEYLRIKECYLKKPIVAEKESVFKHIKDSLVELQSESIDYSHSSEYTFNSVVSVGENVYVFGGGKDTVNQSKYFRYSTKKRSMVVGDFKSDINGVACGRSISVCYDGKNHVYLINGHEFSTDKYHQRIDRFNLANMSFEKFFDFPESEENHNHIFSFFYKDILYTISDQIYTFQAESRLLSHLSIRDIKDICTACTDGVGNLFILMKNPYNVRGFCRLNIDTNRIEKLQLPNDIRFGDSMLYHEGVIYLIGGKDRKNYTYSVEKKEWSRFFKNDTSKRRLCGSAIVNIN</sequence>
<dbReference type="InterPro" id="IPR015915">
    <property type="entry name" value="Kelch-typ_b-propeller"/>
</dbReference>
<keyword evidence="2" id="KW-0175">Coiled coil</keyword>
<dbReference type="Gene3D" id="2.120.10.80">
    <property type="entry name" value="Kelch-type beta propeller"/>
    <property type="match status" value="1"/>
</dbReference>
<evidence type="ECO:0000259" key="3">
    <source>
        <dbReference type="PROSITE" id="PS50119"/>
    </source>
</evidence>
<dbReference type="SUPFAM" id="SSF57845">
    <property type="entry name" value="B-box zinc-binding domain"/>
    <property type="match status" value="1"/>
</dbReference>
<dbReference type="PROSITE" id="PS50119">
    <property type="entry name" value="ZF_BBOX"/>
    <property type="match status" value="1"/>
</dbReference>
<evidence type="ECO:0000256" key="1">
    <source>
        <dbReference type="PROSITE-ProRule" id="PRU00024"/>
    </source>
</evidence>
<dbReference type="AlphaFoldDB" id="D3BP18"/>
<dbReference type="InParanoid" id="D3BP18"/>
<keyword evidence="5" id="KW-1185">Reference proteome</keyword>
<gene>
    <name evidence="4" type="ORF">PPL_09780</name>
</gene>
<feature type="domain" description="B box-type" evidence="3">
    <location>
        <begin position="25"/>
        <end position="69"/>
    </location>
</feature>